<sequence length="44" mass="5345">MTDRIIFLRVFRVLRGVDVLKMWVMWVRIRTEGARCHACYHPRG</sequence>
<dbReference type="EMBL" id="SULG01000020">
    <property type="protein sequence ID" value="TLD42408.1"/>
    <property type="molecule type" value="Genomic_DNA"/>
</dbReference>
<protein>
    <submittedName>
        <fullName evidence="1">Uncharacterized protein</fullName>
    </submittedName>
</protein>
<comment type="caution">
    <text evidence="1">The sequence shown here is derived from an EMBL/GenBank/DDBJ whole genome shotgun (WGS) entry which is preliminary data.</text>
</comment>
<dbReference type="Proteomes" id="UP000319783">
    <property type="component" value="Unassembled WGS sequence"/>
</dbReference>
<reference evidence="1 2" key="1">
    <citation type="submission" date="2019-04" db="EMBL/GenBank/DDBJ databases">
        <title>Genome of a novel bacterium Candidatus Jettenia ecosi reconstructed from metagenome of an anammox bioreactor.</title>
        <authorList>
            <person name="Mardanov A.V."/>
            <person name="Beletsky A.V."/>
            <person name="Ravin N.V."/>
            <person name="Botchkova E.A."/>
            <person name="Litti Y.V."/>
            <person name="Nozhevnikova A.N."/>
        </authorList>
    </citation>
    <scope>NUCLEOTIDE SEQUENCE [LARGE SCALE GENOMIC DNA]</scope>
    <source>
        <strain evidence="1">J2</strain>
    </source>
</reference>
<accession>A0A533QCH1</accession>
<gene>
    <name evidence="1" type="ORF">JETT_1243</name>
</gene>
<evidence type="ECO:0000313" key="2">
    <source>
        <dbReference type="Proteomes" id="UP000319783"/>
    </source>
</evidence>
<proteinExistence type="predicted"/>
<evidence type="ECO:0000313" key="1">
    <source>
        <dbReference type="EMBL" id="TLD42408.1"/>
    </source>
</evidence>
<organism evidence="1 2">
    <name type="scientific">Candidatus Jettenia ecosi</name>
    <dbReference type="NCBI Taxonomy" id="2494326"/>
    <lineage>
        <taxon>Bacteria</taxon>
        <taxon>Pseudomonadati</taxon>
        <taxon>Planctomycetota</taxon>
        <taxon>Candidatus Brocadiia</taxon>
        <taxon>Candidatus Brocadiales</taxon>
        <taxon>Candidatus Brocadiaceae</taxon>
        <taxon>Candidatus Jettenia</taxon>
    </lineage>
</organism>
<name>A0A533QCH1_9BACT</name>
<dbReference type="AlphaFoldDB" id="A0A533QCH1"/>